<evidence type="ECO:0000313" key="4">
    <source>
        <dbReference type="EMBL" id="KAG5668156.1"/>
    </source>
</evidence>
<dbReference type="PANTHER" id="PTHR13252:SF9">
    <property type="entry name" value="F-BOX ONLY PROTEIN 28"/>
    <property type="match status" value="1"/>
</dbReference>
<accession>A0A9J6BE56</accession>
<dbReference type="Pfam" id="PF00646">
    <property type="entry name" value="F-box"/>
    <property type="match status" value="1"/>
</dbReference>
<dbReference type="Proteomes" id="UP001107558">
    <property type="component" value="Chromosome 4"/>
</dbReference>
<feature type="transmembrane region" description="Helical" evidence="2">
    <location>
        <begin position="360"/>
        <end position="382"/>
    </location>
</feature>
<keyword evidence="1" id="KW-0175">Coiled coil</keyword>
<dbReference type="SMART" id="SM00256">
    <property type="entry name" value="FBOX"/>
    <property type="match status" value="1"/>
</dbReference>
<dbReference type="InterPro" id="IPR001810">
    <property type="entry name" value="F-box_dom"/>
</dbReference>
<protein>
    <recommendedName>
        <fullName evidence="3">F-box domain-containing protein</fullName>
    </recommendedName>
</protein>
<evidence type="ECO:0000256" key="2">
    <source>
        <dbReference type="SAM" id="Phobius"/>
    </source>
</evidence>
<feature type="domain" description="F-box" evidence="3">
    <location>
        <begin position="4"/>
        <end position="52"/>
    </location>
</feature>
<dbReference type="SUPFAM" id="SSF81383">
    <property type="entry name" value="F-box domain"/>
    <property type="match status" value="1"/>
</dbReference>
<keyword evidence="5" id="KW-1185">Reference proteome</keyword>
<dbReference type="InterPro" id="IPR036047">
    <property type="entry name" value="F-box-like_dom_sf"/>
</dbReference>
<keyword evidence="2" id="KW-1133">Transmembrane helix</keyword>
<evidence type="ECO:0000256" key="1">
    <source>
        <dbReference type="SAM" id="Coils"/>
    </source>
</evidence>
<feature type="transmembrane region" description="Helical" evidence="2">
    <location>
        <begin position="419"/>
        <end position="442"/>
    </location>
</feature>
<dbReference type="PANTHER" id="PTHR13252">
    <property type="entry name" value="F-BOX ONLY PROTEIN 28"/>
    <property type="match status" value="1"/>
</dbReference>
<sequence>MERKLTLLDLPDVIIEEIMSFLSYDEVAKTRIVCRKFNEINQQILNHGFYKLLNYHQKHIKRIKAQLPRRESERRNHPLSKHSDVLTCIETRLSMLSMTYQKHMQNGTACFIPGKIIDECYRIIRSISNNNEQSCRNLRAHEILQELRDISSMAIEHFDEKIVPDIRKNRISPMANVMTVFDMFPRVSSLDGISFSCNTSCSSVMSHSTPQRSPVASHRLEGVKKKTKLSTLIKMYKKQSKVIKNQTKQIGKMMKYMRDQRSSLNSLKRRLDESEVKNRELSESVKQFKIKNVLEFFTVMNKLPINFCRAILFALGSQFTAVMSIIFIILSYCDNWSLEGRKLKFLASYFSMTNNFNLNMMIFSTTWISILLNYPLVVGIILKQKYLVLPWTFVVLPKMVIDATHIVYLLTYMSSYENITIIFTLTCGITSIGLNFCSLYYIGILFIDEYTMPVNAVNNFISKQPASLQNEETAIIELHSYN</sequence>
<evidence type="ECO:0000259" key="3">
    <source>
        <dbReference type="PROSITE" id="PS50181"/>
    </source>
</evidence>
<dbReference type="EMBL" id="JADBJN010000004">
    <property type="protein sequence ID" value="KAG5668156.1"/>
    <property type="molecule type" value="Genomic_DNA"/>
</dbReference>
<keyword evidence="2" id="KW-0812">Transmembrane</keyword>
<keyword evidence="2" id="KW-0472">Membrane</keyword>
<dbReference type="InterPro" id="IPR039719">
    <property type="entry name" value="FBXO28"/>
</dbReference>
<dbReference type="GO" id="GO:0000209">
    <property type="term" value="P:protein polyubiquitination"/>
    <property type="evidence" value="ECO:0007669"/>
    <property type="project" value="TreeGrafter"/>
</dbReference>
<name>A0A9J6BE56_POLVA</name>
<proteinExistence type="predicted"/>
<gene>
    <name evidence="4" type="ORF">PVAND_016108</name>
</gene>
<dbReference type="OrthoDB" id="5860767at2759"/>
<organism evidence="4 5">
    <name type="scientific">Polypedilum vanderplanki</name>
    <name type="common">Sleeping chironomid midge</name>
    <dbReference type="NCBI Taxonomy" id="319348"/>
    <lineage>
        <taxon>Eukaryota</taxon>
        <taxon>Metazoa</taxon>
        <taxon>Ecdysozoa</taxon>
        <taxon>Arthropoda</taxon>
        <taxon>Hexapoda</taxon>
        <taxon>Insecta</taxon>
        <taxon>Pterygota</taxon>
        <taxon>Neoptera</taxon>
        <taxon>Endopterygota</taxon>
        <taxon>Diptera</taxon>
        <taxon>Nematocera</taxon>
        <taxon>Chironomoidea</taxon>
        <taxon>Chironomidae</taxon>
        <taxon>Chironominae</taxon>
        <taxon>Polypedilum</taxon>
        <taxon>Polypedilum</taxon>
    </lineage>
</organism>
<dbReference type="AlphaFoldDB" id="A0A9J6BE56"/>
<evidence type="ECO:0000313" key="5">
    <source>
        <dbReference type="Proteomes" id="UP001107558"/>
    </source>
</evidence>
<feature type="transmembrane region" description="Helical" evidence="2">
    <location>
        <begin position="310"/>
        <end position="332"/>
    </location>
</feature>
<dbReference type="PROSITE" id="PS50181">
    <property type="entry name" value="FBOX"/>
    <property type="match status" value="1"/>
</dbReference>
<comment type="caution">
    <text evidence="4">The sequence shown here is derived from an EMBL/GenBank/DDBJ whole genome shotgun (WGS) entry which is preliminary data.</text>
</comment>
<feature type="transmembrane region" description="Helical" evidence="2">
    <location>
        <begin position="389"/>
        <end position="413"/>
    </location>
</feature>
<feature type="coiled-coil region" evidence="1">
    <location>
        <begin position="257"/>
        <end position="291"/>
    </location>
</feature>
<reference evidence="4" key="1">
    <citation type="submission" date="2021-03" db="EMBL/GenBank/DDBJ databases">
        <title>Chromosome level genome of the anhydrobiotic midge Polypedilum vanderplanki.</title>
        <authorList>
            <person name="Yoshida Y."/>
            <person name="Kikawada T."/>
            <person name="Gusev O."/>
        </authorList>
    </citation>
    <scope>NUCLEOTIDE SEQUENCE</scope>
    <source>
        <strain evidence="4">NIAS01</strain>
        <tissue evidence="4">Whole body or cell culture</tissue>
    </source>
</reference>
<dbReference type="CDD" id="cd22100">
    <property type="entry name" value="F-box_FBXO28"/>
    <property type="match status" value="1"/>
</dbReference>